<keyword evidence="2" id="KW-1185">Reference proteome</keyword>
<gene>
    <name evidence="1" type="ORF">GCM10009720_25690</name>
</gene>
<protein>
    <submittedName>
        <fullName evidence="1">Uncharacterized protein</fullName>
    </submittedName>
</protein>
<comment type="caution">
    <text evidence="1">The sequence shown here is derived from an EMBL/GenBank/DDBJ whole genome shotgun (WGS) entry which is preliminary data.</text>
</comment>
<reference evidence="1 2" key="1">
    <citation type="journal article" date="2019" name="Int. J. Syst. Evol. Microbiol.">
        <title>The Global Catalogue of Microorganisms (GCM) 10K type strain sequencing project: providing services to taxonomists for standard genome sequencing and annotation.</title>
        <authorList>
            <consortium name="The Broad Institute Genomics Platform"/>
            <consortium name="The Broad Institute Genome Sequencing Center for Infectious Disease"/>
            <person name="Wu L."/>
            <person name="Ma J."/>
        </authorList>
    </citation>
    <scope>NUCLEOTIDE SEQUENCE [LARGE SCALE GENOMIC DNA]</scope>
    <source>
        <strain evidence="1 2">JCM 13595</strain>
    </source>
</reference>
<proteinExistence type="predicted"/>
<accession>A0ABN2UUC4</accession>
<name>A0ABN2UUC4_9MICC</name>
<dbReference type="EMBL" id="BAAAMN010000050">
    <property type="protein sequence ID" value="GAA2043693.1"/>
    <property type="molecule type" value="Genomic_DNA"/>
</dbReference>
<dbReference type="RefSeq" id="WP_343959360.1">
    <property type="nucleotide sequence ID" value="NZ_BAAAMN010000050.1"/>
</dbReference>
<evidence type="ECO:0000313" key="1">
    <source>
        <dbReference type="EMBL" id="GAA2043693.1"/>
    </source>
</evidence>
<organism evidence="1 2">
    <name type="scientific">Yaniella flava</name>
    <dbReference type="NCBI Taxonomy" id="287930"/>
    <lineage>
        <taxon>Bacteria</taxon>
        <taxon>Bacillati</taxon>
        <taxon>Actinomycetota</taxon>
        <taxon>Actinomycetes</taxon>
        <taxon>Micrococcales</taxon>
        <taxon>Micrococcaceae</taxon>
        <taxon>Yaniella</taxon>
    </lineage>
</organism>
<dbReference type="Proteomes" id="UP001501461">
    <property type="component" value="Unassembled WGS sequence"/>
</dbReference>
<sequence length="64" mass="7165">MAALAHPHRKIDVEVVDKETLLTERSELLKKVGHSTAEALFNRIAHGNYSVKERITAVRNPCLS</sequence>
<evidence type="ECO:0000313" key="2">
    <source>
        <dbReference type="Proteomes" id="UP001501461"/>
    </source>
</evidence>